<sequence length="311" mass="33843">MNPALEDEITSINSIYDPDTESTLTVISSAPEQICALRLPSLPSVSLRLEFPPDYPDAPPSVLGTQTVGDDVPKGFGTRVVELVRQVLADVYQPGEPCVFGLVEDVGELVERERAATLEEQSRARESEEATKIGLSSPATAGHDASNNDGFSRDSLHAQGDDDDIGPDPPWILSEPFVEKKSVFLARAATVHSTAEAKQYVRHLLLTDKKAAKATHNMTAWRIKGEGDTTFQDCDDDGETAAGGRLLHLMQLMDLWDVMVIVSRWYGGVQLGPDRFRLINSSARDAFVRGGWAKDPKEAKEAAGGKKKGKK</sequence>
<dbReference type="AlphaFoldDB" id="A0A6A6BAK7"/>
<accession>A0A6A6BAK7</accession>
<keyword evidence="5" id="KW-0810">Translation regulation</keyword>
<keyword evidence="10" id="KW-1185">Reference proteome</keyword>
<dbReference type="Pfam" id="PF01205">
    <property type="entry name" value="Impact_N"/>
    <property type="match status" value="1"/>
</dbReference>
<dbReference type="PROSITE" id="PS00910">
    <property type="entry name" value="UPF0029"/>
    <property type="match status" value="1"/>
</dbReference>
<comment type="subcellular location">
    <subcellularLocation>
        <location evidence="1">Cytoplasm</location>
    </subcellularLocation>
</comment>
<dbReference type="InterPro" id="IPR036956">
    <property type="entry name" value="Impact_N_sf"/>
</dbReference>
<dbReference type="EMBL" id="ML995490">
    <property type="protein sequence ID" value="KAF2140284.1"/>
    <property type="molecule type" value="Genomic_DNA"/>
</dbReference>
<dbReference type="PANTHER" id="PTHR16301:SF25">
    <property type="entry name" value="PROTEIN IMPACT"/>
    <property type="match status" value="1"/>
</dbReference>
<keyword evidence="3" id="KW-0963">Cytoplasm</keyword>
<dbReference type="PROSITE" id="PS50908">
    <property type="entry name" value="RWD"/>
    <property type="match status" value="1"/>
</dbReference>
<proteinExistence type="inferred from homology"/>
<evidence type="ECO:0000313" key="9">
    <source>
        <dbReference type="EMBL" id="KAF2140284.1"/>
    </source>
</evidence>
<organism evidence="9 10">
    <name type="scientific">Aplosporella prunicola CBS 121167</name>
    <dbReference type="NCBI Taxonomy" id="1176127"/>
    <lineage>
        <taxon>Eukaryota</taxon>
        <taxon>Fungi</taxon>
        <taxon>Dikarya</taxon>
        <taxon>Ascomycota</taxon>
        <taxon>Pezizomycotina</taxon>
        <taxon>Dothideomycetes</taxon>
        <taxon>Dothideomycetes incertae sedis</taxon>
        <taxon>Botryosphaeriales</taxon>
        <taxon>Aplosporellaceae</taxon>
        <taxon>Aplosporella</taxon>
    </lineage>
</organism>
<dbReference type="Pfam" id="PF05773">
    <property type="entry name" value="RWD"/>
    <property type="match status" value="1"/>
</dbReference>
<feature type="compositionally biased region" description="Basic and acidic residues" evidence="7">
    <location>
        <begin position="117"/>
        <end position="131"/>
    </location>
</feature>
<dbReference type="InterPro" id="IPR016135">
    <property type="entry name" value="UBQ-conjugating_enzyme/RWD"/>
</dbReference>
<evidence type="ECO:0000259" key="8">
    <source>
        <dbReference type="PROSITE" id="PS50908"/>
    </source>
</evidence>
<dbReference type="InterPro" id="IPR006575">
    <property type="entry name" value="RWD_dom"/>
</dbReference>
<dbReference type="GO" id="GO:0140469">
    <property type="term" value="P:GCN2-mediated signaling"/>
    <property type="evidence" value="ECO:0007669"/>
    <property type="project" value="TreeGrafter"/>
</dbReference>
<gene>
    <name evidence="9" type="ORF">K452DRAFT_289043</name>
</gene>
<dbReference type="GO" id="GO:0005737">
    <property type="term" value="C:cytoplasm"/>
    <property type="evidence" value="ECO:0007669"/>
    <property type="project" value="UniProtKB-SubCell"/>
</dbReference>
<dbReference type="SUPFAM" id="SSF54211">
    <property type="entry name" value="Ribosomal protein S5 domain 2-like"/>
    <property type="match status" value="1"/>
</dbReference>
<keyword evidence="4" id="KW-0678">Repressor</keyword>
<dbReference type="Gene3D" id="3.10.110.10">
    <property type="entry name" value="Ubiquitin Conjugating Enzyme"/>
    <property type="match status" value="1"/>
</dbReference>
<dbReference type="Gene3D" id="3.30.230.30">
    <property type="entry name" value="Impact, N-terminal domain"/>
    <property type="match status" value="1"/>
</dbReference>
<protein>
    <recommendedName>
        <fullName evidence="8">RWD domain-containing protein</fullName>
    </recommendedName>
</protein>
<comment type="similarity">
    <text evidence="2">Belongs to the IMPACT family.</text>
</comment>
<evidence type="ECO:0000313" key="10">
    <source>
        <dbReference type="Proteomes" id="UP000799438"/>
    </source>
</evidence>
<dbReference type="GeneID" id="54298260"/>
<dbReference type="PANTHER" id="PTHR16301">
    <property type="entry name" value="IMPACT-RELATED"/>
    <property type="match status" value="1"/>
</dbReference>
<reference evidence="9" key="1">
    <citation type="journal article" date="2020" name="Stud. Mycol.">
        <title>101 Dothideomycetes genomes: a test case for predicting lifestyles and emergence of pathogens.</title>
        <authorList>
            <person name="Haridas S."/>
            <person name="Albert R."/>
            <person name="Binder M."/>
            <person name="Bloem J."/>
            <person name="Labutti K."/>
            <person name="Salamov A."/>
            <person name="Andreopoulos B."/>
            <person name="Baker S."/>
            <person name="Barry K."/>
            <person name="Bills G."/>
            <person name="Bluhm B."/>
            <person name="Cannon C."/>
            <person name="Castanera R."/>
            <person name="Culley D."/>
            <person name="Daum C."/>
            <person name="Ezra D."/>
            <person name="Gonzalez J."/>
            <person name="Henrissat B."/>
            <person name="Kuo A."/>
            <person name="Liang C."/>
            <person name="Lipzen A."/>
            <person name="Lutzoni F."/>
            <person name="Magnuson J."/>
            <person name="Mondo S."/>
            <person name="Nolan M."/>
            <person name="Ohm R."/>
            <person name="Pangilinan J."/>
            <person name="Park H.-J."/>
            <person name="Ramirez L."/>
            <person name="Alfaro M."/>
            <person name="Sun H."/>
            <person name="Tritt A."/>
            <person name="Yoshinaga Y."/>
            <person name="Zwiers L.-H."/>
            <person name="Turgeon B."/>
            <person name="Goodwin S."/>
            <person name="Spatafora J."/>
            <person name="Crous P."/>
            <person name="Grigoriev I."/>
        </authorList>
    </citation>
    <scope>NUCLEOTIDE SEQUENCE</scope>
    <source>
        <strain evidence="9">CBS 121167</strain>
    </source>
</reference>
<dbReference type="Proteomes" id="UP000799438">
    <property type="component" value="Unassembled WGS sequence"/>
</dbReference>
<evidence type="ECO:0000256" key="5">
    <source>
        <dbReference type="ARBA" id="ARBA00022845"/>
    </source>
</evidence>
<dbReference type="InterPro" id="IPR001498">
    <property type="entry name" value="Impact_N"/>
</dbReference>
<dbReference type="InterPro" id="IPR023582">
    <property type="entry name" value="Impact"/>
</dbReference>
<feature type="domain" description="RWD" evidence="8">
    <location>
        <begin position="7"/>
        <end position="113"/>
    </location>
</feature>
<dbReference type="GO" id="GO:0006446">
    <property type="term" value="P:regulation of translational initiation"/>
    <property type="evidence" value="ECO:0007669"/>
    <property type="project" value="TreeGrafter"/>
</dbReference>
<dbReference type="RefSeq" id="XP_033395997.1">
    <property type="nucleotide sequence ID" value="XM_033540764.1"/>
</dbReference>
<feature type="compositionally biased region" description="Basic and acidic residues" evidence="7">
    <location>
        <begin position="151"/>
        <end position="160"/>
    </location>
</feature>
<dbReference type="SUPFAM" id="SSF54495">
    <property type="entry name" value="UBC-like"/>
    <property type="match status" value="1"/>
</dbReference>
<name>A0A6A6BAK7_9PEZI</name>
<evidence type="ECO:0000256" key="3">
    <source>
        <dbReference type="ARBA" id="ARBA00022490"/>
    </source>
</evidence>
<dbReference type="InterPro" id="IPR020569">
    <property type="entry name" value="UPF0029_Impact_CS"/>
</dbReference>
<dbReference type="OrthoDB" id="69641at2759"/>
<evidence type="ECO:0000256" key="1">
    <source>
        <dbReference type="ARBA" id="ARBA00004496"/>
    </source>
</evidence>
<dbReference type="InterPro" id="IPR020568">
    <property type="entry name" value="Ribosomal_Su5_D2-typ_SF"/>
</dbReference>
<evidence type="ECO:0000256" key="4">
    <source>
        <dbReference type="ARBA" id="ARBA00022491"/>
    </source>
</evidence>
<feature type="region of interest" description="Disordered" evidence="7">
    <location>
        <begin position="117"/>
        <end position="171"/>
    </location>
</feature>
<evidence type="ECO:0000256" key="7">
    <source>
        <dbReference type="SAM" id="MobiDB-lite"/>
    </source>
</evidence>
<evidence type="ECO:0000256" key="2">
    <source>
        <dbReference type="ARBA" id="ARBA00007665"/>
    </source>
</evidence>
<keyword evidence="6" id="KW-0346">Stress response</keyword>
<evidence type="ECO:0000256" key="6">
    <source>
        <dbReference type="ARBA" id="ARBA00023016"/>
    </source>
</evidence>
<dbReference type="CDD" id="cd23822">
    <property type="entry name" value="RWD_ScYIH1-like"/>
    <property type="match status" value="1"/>
</dbReference>